<sequence length="104" mass="12196">MGRTIDVLGNALKDVEQNYEDACLLFNYFQQIRGVLGEEKTNQEEKTDELDLIYEGIFIEARQRDPKIKLEECKAFLPSKKRSTPEIMGEWCLSCQVRRDLHQK</sequence>
<organism evidence="1">
    <name type="scientific">marine sediment metagenome</name>
    <dbReference type="NCBI Taxonomy" id="412755"/>
    <lineage>
        <taxon>unclassified sequences</taxon>
        <taxon>metagenomes</taxon>
        <taxon>ecological metagenomes</taxon>
    </lineage>
</organism>
<dbReference type="EMBL" id="LAZR01020089">
    <property type="protein sequence ID" value="KKL90139.1"/>
    <property type="molecule type" value="Genomic_DNA"/>
</dbReference>
<evidence type="ECO:0000313" key="1">
    <source>
        <dbReference type="EMBL" id="KKL90139.1"/>
    </source>
</evidence>
<comment type="caution">
    <text evidence="1">The sequence shown here is derived from an EMBL/GenBank/DDBJ whole genome shotgun (WGS) entry which is preliminary data.</text>
</comment>
<name>A0A0F9FUL5_9ZZZZ</name>
<accession>A0A0F9FUL5</accession>
<protein>
    <submittedName>
        <fullName evidence="1">Uncharacterized protein</fullName>
    </submittedName>
</protein>
<dbReference type="AlphaFoldDB" id="A0A0F9FUL5"/>
<proteinExistence type="predicted"/>
<gene>
    <name evidence="1" type="ORF">LCGC14_1907670</name>
</gene>
<reference evidence="1" key="1">
    <citation type="journal article" date="2015" name="Nature">
        <title>Complex archaea that bridge the gap between prokaryotes and eukaryotes.</title>
        <authorList>
            <person name="Spang A."/>
            <person name="Saw J.H."/>
            <person name="Jorgensen S.L."/>
            <person name="Zaremba-Niedzwiedzka K."/>
            <person name="Martijn J."/>
            <person name="Lind A.E."/>
            <person name="van Eijk R."/>
            <person name="Schleper C."/>
            <person name="Guy L."/>
            <person name="Ettema T.J."/>
        </authorList>
    </citation>
    <scope>NUCLEOTIDE SEQUENCE</scope>
</reference>